<keyword evidence="8" id="KW-1133">Transmembrane helix</keyword>
<evidence type="ECO:0000313" key="11">
    <source>
        <dbReference type="Proteomes" id="UP000663881"/>
    </source>
</evidence>
<dbReference type="InterPro" id="IPR037518">
    <property type="entry name" value="MPN"/>
</dbReference>
<dbReference type="AlphaFoldDB" id="A0A818IZB3"/>
<dbReference type="Pfam" id="PF01398">
    <property type="entry name" value="JAB"/>
    <property type="match status" value="1"/>
</dbReference>
<organism evidence="10 11">
    <name type="scientific">Adineta steineri</name>
    <dbReference type="NCBI Taxonomy" id="433720"/>
    <lineage>
        <taxon>Eukaryota</taxon>
        <taxon>Metazoa</taxon>
        <taxon>Spiralia</taxon>
        <taxon>Gnathifera</taxon>
        <taxon>Rotifera</taxon>
        <taxon>Eurotatoria</taxon>
        <taxon>Bdelloidea</taxon>
        <taxon>Adinetida</taxon>
        <taxon>Adinetidae</taxon>
        <taxon>Adineta</taxon>
    </lineage>
</organism>
<dbReference type="InterPro" id="IPR000555">
    <property type="entry name" value="JAMM/MPN+_dom"/>
</dbReference>
<gene>
    <name evidence="10" type="ORF">OKA104_LOCUS3242</name>
</gene>
<evidence type="ECO:0000256" key="6">
    <source>
        <dbReference type="ARBA" id="ARBA00022833"/>
    </source>
</evidence>
<feature type="transmembrane region" description="Helical" evidence="8">
    <location>
        <begin position="505"/>
        <end position="522"/>
    </location>
</feature>
<keyword evidence="6" id="KW-0862">Zinc</keyword>
<dbReference type="SUPFAM" id="SSF102712">
    <property type="entry name" value="JAB1/MPN domain"/>
    <property type="match status" value="1"/>
</dbReference>
<dbReference type="EMBL" id="CAJOAY010000096">
    <property type="protein sequence ID" value="CAF3533842.1"/>
    <property type="molecule type" value="Genomic_DNA"/>
</dbReference>
<keyword evidence="2" id="KW-0645">Protease</keyword>
<dbReference type="InterPro" id="IPR040961">
    <property type="entry name" value="CSN5_C"/>
</dbReference>
<feature type="transmembrane region" description="Helical" evidence="8">
    <location>
        <begin position="375"/>
        <end position="394"/>
    </location>
</feature>
<evidence type="ECO:0000256" key="2">
    <source>
        <dbReference type="ARBA" id="ARBA00022670"/>
    </source>
</evidence>
<comment type="caution">
    <text evidence="10">The sequence shown here is derived from an EMBL/GenBank/DDBJ whole genome shotgun (WGS) entry which is preliminary data.</text>
</comment>
<evidence type="ECO:0000256" key="1">
    <source>
        <dbReference type="ARBA" id="ARBA00006008"/>
    </source>
</evidence>
<comment type="similarity">
    <text evidence="1">Belongs to the peptidase M67A family. CSN5 subfamily.</text>
</comment>
<dbReference type="SMART" id="SM00232">
    <property type="entry name" value="JAB_MPN"/>
    <property type="match status" value="1"/>
</dbReference>
<keyword evidence="8" id="KW-0812">Transmembrane</keyword>
<dbReference type="InterPro" id="IPR004853">
    <property type="entry name" value="Sugar_P_trans_dom"/>
</dbReference>
<sequence>MAGSAQENLVQFERVNNVQEITAADEIYAYDAPFQQSILQTRPWLQNPNYFKRCKISALALLKLVMHARSGGTLEVMGMLLGKIDGENMIVMDSFALPVEGTETRVNAQQEAYEYMSSYTLWAKEVNRPENVIGWYHSHPGYGCWLSGIDVDTQMQNQQYQDPFVAIVVDPTRTISAGKVNIGAFRTYPKGHKAESEAIEYQPIPLNKIEDFGVHCKQYYPLEVSFFKSSLDKRLLEHLWNRYWVSTLSTSTLLTNADYITGQINDVADKLEQAESHLGRTSFLPLPEQDRKQDDKLAKAAKDCTKTAVEAVNSLMSQLIKERLFNQIFFWTTMSSSSYTLLTNSPDKLDSSISIRDPPSPSAMNNSNDTLKKKYVQIAFAVTLYWFVSITMVFLNKYLLSSNNVKLDAPLFITWYQCVVTVGLCAILGNLNKRLSIVSKFPTFKIDLKIARDVLPLSIMFVAMITFNNLTLKYLTVSFYMVGRSLTTVANVGFTYLMLGEKTSYKALGCCGLIIAGFFLGIDQENALGTLSMFGAFCGVASSAFVALNAIYTTRCLPCVDNNVWRLCLYNNFNACILFVPLMILFGELSPVLNYSKLFNLPFWFAMTMAGVLGFSMGYVSGYQIQLTSPLTHNVSGTAKSYVQTLLAVIIYTETKTSLWWLSNVFVLGGSGLFAHVRAKEMKRNHNTDNNSTTSLPK</sequence>
<name>A0A818IZB3_9BILA</name>
<feature type="transmembrane region" description="Helical" evidence="8">
    <location>
        <begin position="453"/>
        <end position="471"/>
    </location>
</feature>
<evidence type="ECO:0000256" key="4">
    <source>
        <dbReference type="ARBA" id="ARBA00022790"/>
    </source>
</evidence>
<evidence type="ECO:0000256" key="8">
    <source>
        <dbReference type="SAM" id="Phobius"/>
    </source>
</evidence>
<keyword evidence="3" id="KW-0479">Metal-binding</keyword>
<proteinExistence type="inferred from homology"/>
<feature type="transmembrane region" description="Helical" evidence="8">
    <location>
        <begin position="598"/>
        <end position="619"/>
    </location>
</feature>
<dbReference type="Pfam" id="PF03151">
    <property type="entry name" value="TPT"/>
    <property type="match status" value="1"/>
</dbReference>
<protein>
    <recommendedName>
        <fullName evidence="9">MPN domain-containing protein</fullName>
    </recommendedName>
</protein>
<accession>A0A818IZB3</accession>
<feature type="transmembrane region" description="Helical" evidence="8">
    <location>
        <begin position="477"/>
        <end position="498"/>
    </location>
</feature>
<keyword evidence="8" id="KW-0472">Membrane</keyword>
<dbReference type="Gene3D" id="3.40.140.10">
    <property type="entry name" value="Cytidine Deaminase, domain 2"/>
    <property type="match status" value="1"/>
</dbReference>
<feature type="transmembrane region" description="Helical" evidence="8">
    <location>
        <begin position="528"/>
        <end position="552"/>
    </location>
</feature>
<dbReference type="InterPro" id="IPR050242">
    <property type="entry name" value="JAMM_MPN+_peptidase_M67A"/>
</dbReference>
<feature type="transmembrane region" description="Helical" evidence="8">
    <location>
        <begin position="414"/>
        <end position="432"/>
    </location>
</feature>
<feature type="transmembrane region" description="Helical" evidence="8">
    <location>
        <begin position="631"/>
        <end position="652"/>
    </location>
</feature>
<keyword evidence="5" id="KW-0378">Hydrolase</keyword>
<feature type="domain" description="MPN" evidence="9">
    <location>
        <begin position="54"/>
        <end position="191"/>
    </location>
</feature>
<dbReference type="GO" id="GO:0008237">
    <property type="term" value="F:metallopeptidase activity"/>
    <property type="evidence" value="ECO:0007669"/>
    <property type="project" value="UniProtKB-KW"/>
</dbReference>
<dbReference type="PANTHER" id="PTHR10410">
    <property type="entry name" value="EUKARYOTIC TRANSLATION INITIATION FACTOR 3 -RELATED"/>
    <property type="match status" value="1"/>
</dbReference>
<dbReference type="Pfam" id="PF18323">
    <property type="entry name" value="CSN5_C"/>
    <property type="match status" value="1"/>
</dbReference>
<dbReference type="GO" id="GO:0006508">
    <property type="term" value="P:proteolysis"/>
    <property type="evidence" value="ECO:0007669"/>
    <property type="project" value="UniProtKB-KW"/>
</dbReference>
<dbReference type="CDD" id="cd08069">
    <property type="entry name" value="MPN_RPN11_CSN5"/>
    <property type="match status" value="1"/>
</dbReference>
<evidence type="ECO:0000259" key="9">
    <source>
        <dbReference type="PROSITE" id="PS50249"/>
    </source>
</evidence>
<dbReference type="GO" id="GO:0008180">
    <property type="term" value="C:COP9 signalosome"/>
    <property type="evidence" value="ECO:0007669"/>
    <property type="project" value="UniProtKB-KW"/>
</dbReference>
<dbReference type="GO" id="GO:0046872">
    <property type="term" value="F:metal ion binding"/>
    <property type="evidence" value="ECO:0007669"/>
    <property type="project" value="UniProtKB-KW"/>
</dbReference>
<dbReference type="Proteomes" id="UP000663881">
    <property type="component" value="Unassembled WGS sequence"/>
</dbReference>
<evidence type="ECO:0000256" key="7">
    <source>
        <dbReference type="ARBA" id="ARBA00023049"/>
    </source>
</evidence>
<feature type="transmembrane region" description="Helical" evidence="8">
    <location>
        <begin position="564"/>
        <end position="586"/>
    </location>
</feature>
<keyword evidence="7" id="KW-0482">Metalloprotease</keyword>
<reference evidence="10" key="1">
    <citation type="submission" date="2021-02" db="EMBL/GenBank/DDBJ databases">
        <authorList>
            <person name="Nowell W R."/>
        </authorList>
    </citation>
    <scope>NUCLEOTIDE SEQUENCE</scope>
</reference>
<evidence type="ECO:0000256" key="5">
    <source>
        <dbReference type="ARBA" id="ARBA00022801"/>
    </source>
</evidence>
<feature type="transmembrane region" description="Helical" evidence="8">
    <location>
        <begin position="658"/>
        <end position="677"/>
    </location>
</feature>
<evidence type="ECO:0000313" key="10">
    <source>
        <dbReference type="EMBL" id="CAF3533842.1"/>
    </source>
</evidence>
<keyword evidence="4" id="KW-0736">Signalosome</keyword>
<evidence type="ECO:0000256" key="3">
    <source>
        <dbReference type="ARBA" id="ARBA00022723"/>
    </source>
</evidence>
<dbReference type="PROSITE" id="PS50249">
    <property type="entry name" value="MPN"/>
    <property type="match status" value="1"/>
</dbReference>
<dbReference type="FunFam" id="3.40.140.10:FF:000003">
    <property type="entry name" value="COP9 signalosome complex subunit 5"/>
    <property type="match status" value="1"/>
</dbReference>